<dbReference type="Proteomes" id="UP000292052">
    <property type="component" value="Unassembled WGS sequence"/>
</dbReference>
<protein>
    <submittedName>
        <fullName evidence="2">Insulin-like peptide 7</fullName>
    </submittedName>
</protein>
<gene>
    <name evidence="2" type="ORF">BDFB_001667</name>
</gene>
<feature type="chain" id="PRO_5019831441" evidence="1">
    <location>
        <begin position="24"/>
        <end position="149"/>
    </location>
</feature>
<dbReference type="STRING" id="1661398.A0A482VQ36"/>
<dbReference type="OrthoDB" id="10044229at2759"/>
<evidence type="ECO:0000256" key="1">
    <source>
        <dbReference type="SAM" id="SignalP"/>
    </source>
</evidence>
<feature type="signal peptide" evidence="1">
    <location>
        <begin position="1"/>
        <end position="23"/>
    </location>
</feature>
<comment type="caution">
    <text evidence="2">The sequence shown here is derived from an EMBL/GenBank/DDBJ whole genome shotgun (WGS) entry which is preliminary data.</text>
</comment>
<name>A0A482VQ36_ASBVE</name>
<evidence type="ECO:0000313" key="3">
    <source>
        <dbReference type="Proteomes" id="UP000292052"/>
    </source>
</evidence>
<proteinExistence type="predicted"/>
<evidence type="ECO:0000313" key="2">
    <source>
        <dbReference type="EMBL" id="RZC35022.1"/>
    </source>
</evidence>
<sequence>MWFPVSTIAALCVLLDVSDTSRSDNELELVFRDRSQSDWEEAWHKEKYTRCRETLIRHLYWACEKDIYRLTRRSDQNTFNNNFLNDVDDAVFKETGSIDKKKSTGRFKKRTPKVDEEVRLMEAILSKSIRKKTPFVKRKLKNFICEIVN</sequence>
<keyword evidence="1" id="KW-0732">Signal</keyword>
<organism evidence="2 3">
    <name type="scientific">Asbolus verrucosus</name>
    <name type="common">Desert ironclad beetle</name>
    <dbReference type="NCBI Taxonomy" id="1661398"/>
    <lineage>
        <taxon>Eukaryota</taxon>
        <taxon>Metazoa</taxon>
        <taxon>Ecdysozoa</taxon>
        <taxon>Arthropoda</taxon>
        <taxon>Hexapoda</taxon>
        <taxon>Insecta</taxon>
        <taxon>Pterygota</taxon>
        <taxon>Neoptera</taxon>
        <taxon>Endopterygota</taxon>
        <taxon>Coleoptera</taxon>
        <taxon>Polyphaga</taxon>
        <taxon>Cucujiformia</taxon>
        <taxon>Tenebrionidae</taxon>
        <taxon>Pimeliinae</taxon>
        <taxon>Asbolus</taxon>
    </lineage>
</organism>
<dbReference type="EMBL" id="QDEB01074792">
    <property type="protein sequence ID" value="RZC35022.1"/>
    <property type="molecule type" value="Genomic_DNA"/>
</dbReference>
<accession>A0A482VQ36</accession>
<dbReference type="AlphaFoldDB" id="A0A482VQ36"/>
<reference evidence="2 3" key="1">
    <citation type="submission" date="2017-03" db="EMBL/GenBank/DDBJ databases">
        <title>Genome of the blue death feigning beetle - Asbolus verrucosus.</title>
        <authorList>
            <person name="Rider S.D."/>
        </authorList>
    </citation>
    <scope>NUCLEOTIDE SEQUENCE [LARGE SCALE GENOMIC DNA]</scope>
    <source>
        <strain evidence="2">Butters</strain>
        <tissue evidence="2">Head and leg muscle</tissue>
    </source>
</reference>
<keyword evidence="3" id="KW-1185">Reference proteome</keyword>